<evidence type="ECO:0000256" key="3">
    <source>
        <dbReference type="ARBA" id="ARBA00005219"/>
    </source>
</evidence>
<keyword evidence="9" id="KW-0808">Transferase</keyword>
<dbReference type="GO" id="GO:0009231">
    <property type="term" value="P:riboflavin biosynthetic process"/>
    <property type="evidence" value="ECO:0007669"/>
    <property type="project" value="InterPro"/>
</dbReference>
<dbReference type="GO" id="GO:0000166">
    <property type="term" value="F:nucleotide binding"/>
    <property type="evidence" value="ECO:0007669"/>
    <property type="project" value="UniProtKB-KW"/>
</dbReference>
<dbReference type="GO" id="GO:0008531">
    <property type="term" value="F:riboflavin kinase activity"/>
    <property type="evidence" value="ECO:0007669"/>
    <property type="project" value="InterPro"/>
</dbReference>
<dbReference type="AlphaFoldDB" id="A0A7C5Q6C9"/>
<evidence type="ECO:0000259" key="18">
    <source>
        <dbReference type="Pfam" id="PF01982"/>
    </source>
</evidence>
<keyword evidence="8" id="KW-0288">FMN</keyword>
<keyword evidence="11" id="KW-0547">Nucleotide-binding</keyword>
<reference evidence="19" key="1">
    <citation type="journal article" date="2020" name="mSystems">
        <title>Genome- and Community-Level Interaction Insights into Carbon Utilization and Element Cycling Functions of Hydrothermarchaeota in Hydrothermal Sediment.</title>
        <authorList>
            <person name="Zhou Z."/>
            <person name="Liu Y."/>
            <person name="Xu W."/>
            <person name="Pan J."/>
            <person name="Luo Z.H."/>
            <person name="Li M."/>
        </authorList>
    </citation>
    <scope>NUCLEOTIDE SEQUENCE [LARGE SCALE GENOMIC DNA]</scope>
    <source>
        <strain evidence="19">SpSt-1056</strain>
    </source>
</reference>
<evidence type="ECO:0000256" key="1">
    <source>
        <dbReference type="ARBA" id="ARBA00001946"/>
    </source>
</evidence>
<keyword evidence="7" id="KW-0285">Flavoprotein</keyword>
<dbReference type="Gene3D" id="1.10.10.10">
    <property type="entry name" value="Winged helix-like DNA-binding domain superfamily/Winged helix DNA-binding domain"/>
    <property type="match status" value="1"/>
</dbReference>
<dbReference type="PANTHER" id="PTHR40706:SF1">
    <property type="entry name" value="RIBOFLAVIN KINASE"/>
    <property type="match status" value="1"/>
</dbReference>
<dbReference type="InterPro" id="IPR023602">
    <property type="entry name" value="Riboflavin_kinase_CTP-dep"/>
</dbReference>
<evidence type="ECO:0000256" key="17">
    <source>
        <dbReference type="ARBA" id="ARBA00047857"/>
    </source>
</evidence>
<dbReference type="EMBL" id="DRWN01000025">
    <property type="protein sequence ID" value="HHK68147.1"/>
    <property type="molecule type" value="Genomic_DNA"/>
</dbReference>
<accession>A0A7C5Q6C9</accession>
<evidence type="ECO:0000256" key="2">
    <source>
        <dbReference type="ARBA" id="ARBA00003072"/>
    </source>
</evidence>
<evidence type="ECO:0000256" key="8">
    <source>
        <dbReference type="ARBA" id="ARBA00022643"/>
    </source>
</evidence>
<name>A0A7C5Q6C9_CALS0</name>
<sequence length="246" mass="27511">MTRLENLSLREKVLIYLAEMGAITNSLKITTPILSKQFGTSQQSASRLLIILERDGLIERRVVGRTSYVKLTKKGVSRLLDLYLSLKMVFEKPVKIVMEGRVFSGYGEGAYYMSLPGYVKQMKEKFGFIPYPGTLNVSLLSKDSIENRLFLQRHANMEISGFRDEKRTYGSVKAVNVLINDTEPAVMVFPERTLYDSSVAELVAEVNLREKLGLKDGSLVKISATLPPKVFYEGFKPSSSAANPAP</sequence>
<dbReference type="InterPro" id="IPR039063">
    <property type="entry name" value="RibK_CTP-dep"/>
</dbReference>
<comment type="similarity">
    <text evidence="4">Belongs to the archaeal riboflavin kinase family.</text>
</comment>
<proteinExistence type="inferred from homology"/>
<keyword evidence="12 19" id="KW-0418">Kinase</keyword>
<dbReference type="EC" id="2.7.1.161" evidence="5"/>
<dbReference type="Pfam" id="PF01982">
    <property type="entry name" value="CTP-dep_RFKase"/>
    <property type="match status" value="1"/>
</dbReference>
<comment type="function">
    <text evidence="2">Catalyzes the CTP-dependent phosphorylation of riboflavin (vitamin B2) to form flavin mononucleotide (FMN).</text>
</comment>
<organism evidence="19">
    <name type="scientific">Caldiarchaeum subterraneum</name>
    <dbReference type="NCBI Taxonomy" id="311458"/>
    <lineage>
        <taxon>Archaea</taxon>
        <taxon>Nitrososphaerota</taxon>
        <taxon>Candidatus Caldarchaeales</taxon>
        <taxon>Candidatus Caldarchaeaceae</taxon>
        <taxon>Candidatus Caldarchaeum</taxon>
    </lineage>
</organism>
<dbReference type="Gene3D" id="2.40.30.30">
    <property type="entry name" value="Riboflavin kinase-like"/>
    <property type="match status" value="1"/>
</dbReference>
<evidence type="ECO:0000313" key="19">
    <source>
        <dbReference type="EMBL" id="HHK68147.1"/>
    </source>
</evidence>
<feature type="domain" description="Riboflavin kinase" evidence="18">
    <location>
        <begin position="102"/>
        <end position="223"/>
    </location>
</feature>
<evidence type="ECO:0000256" key="5">
    <source>
        <dbReference type="ARBA" id="ARBA00011987"/>
    </source>
</evidence>
<keyword evidence="10" id="KW-0479">Metal-binding</keyword>
<evidence type="ECO:0000256" key="4">
    <source>
        <dbReference type="ARBA" id="ARBA00006428"/>
    </source>
</evidence>
<dbReference type="InterPro" id="IPR036388">
    <property type="entry name" value="WH-like_DNA-bd_sf"/>
</dbReference>
<dbReference type="PANTHER" id="PTHR40706">
    <property type="entry name" value="RIBOFLAVIN KINASE"/>
    <property type="match status" value="1"/>
</dbReference>
<dbReference type="InterPro" id="IPR036390">
    <property type="entry name" value="WH_DNA-bd_sf"/>
</dbReference>
<dbReference type="InterPro" id="IPR023465">
    <property type="entry name" value="Riboflavin_kinase_dom_sf"/>
</dbReference>
<gene>
    <name evidence="19" type="ORF">ENM11_03200</name>
</gene>
<evidence type="ECO:0000256" key="16">
    <source>
        <dbReference type="ARBA" id="ARBA00033116"/>
    </source>
</evidence>
<evidence type="ECO:0000256" key="9">
    <source>
        <dbReference type="ARBA" id="ARBA00022679"/>
    </source>
</evidence>
<comment type="cofactor">
    <cofactor evidence="1">
        <name>Mg(2+)</name>
        <dbReference type="ChEBI" id="CHEBI:18420"/>
    </cofactor>
</comment>
<dbReference type="InterPro" id="IPR011991">
    <property type="entry name" value="ArsR-like_HTH"/>
</dbReference>
<comment type="caution">
    <text evidence="19">The sequence shown here is derived from an EMBL/GenBank/DDBJ whole genome shotgun (WGS) entry which is preliminary data.</text>
</comment>
<protein>
    <recommendedName>
        <fullName evidence="6">Riboflavin kinase</fullName>
        <ecNumber evidence="5">2.7.1.161</ecNumber>
    </recommendedName>
    <alternativeName>
        <fullName evidence="15">CTP-dependent riboflavin kinase</fullName>
    </alternativeName>
    <alternativeName>
        <fullName evidence="16">CTP:riboflavin 5'-phosphotransferase</fullName>
    </alternativeName>
    <alternativeName>
        <fullName evidence="14">Flavokinase</fullName>
    </alternativeName>
</protein>
<dbReference type="CDD" id="cd00090">
    <property type="entry name" value="HTH_ARSR"/>
    <property type="match status" value="1"/>
</dbReference>
<dbReference type="GO" id="GO:0046872">
    <property type="term" value="F:metal ion binding"/>
    <property type="evidence" value="ECO:0007669"/>
    <property type="project" value="UniProtKB-KW"/>
</dbReference>
<evidence type="ECO:0000256" key="15">
    <source>
        <dbReference type="ARBA" id="ARBA00030544"/>
    </source>
</evidence>
<dbReference type="SUPFAM" id="SSF46785">
    <property type="entry name" value="Winged helix' DNA-binding domain"/>
    <property type="match status" value="1"/>
</dbReference>
<evidence type="ECO:0000256" key="6">
    <source>
        <dbReference type="ARBA" id="ARBA00017394"/>
    </source>
</evidence>
<evidence type="ECO:0000256" key="14">
    <source>
        <dbReference type="ARBA" id="ARBA00029789"/>
    </source>
</evidence>
<evidence type="ECO:0000256" key="10">
    <source>
        <dbReference type="ARBA" id="ARBA00022723"/>
    </source>
</evidence>
<evidence type="ECO:0000256" key="11">
    <source>
        <dbReference type="ARBA" id="ARBA00022741"/>
    </source>
</evidence>
<comment type="catalytic activity">
    <reaction evidence="17">
        <text>riboflavin + CTP = CDP + FMN + H(+)</text>
        <dbReference type="Rhea" id="RHEA:25021"/>
        <dbReference type="ChEBI" id="CHEBI:15378"/>
        <dbReference type="ChEBI" id="CHEBI:37563"/>
        <dbReference type="ChEBI" id="CHEBI:57986"/>
        <dbReference type="ChEBI" id="CHEBI:58069"/>
        <dbReference type="ChEBI" id="CHEBI:58210"/>
        <dbReference type="EC" id="2.7.1.161"/>
    </reaction>
</comment>
<evidence type="ECO:0000256" key="7">
    <source>
        <dbReference type="ARBA" id="ARBA00022630"/>
    </source>
</evidence>
<evidence type="ECO:0000256" key="13">
    <source>
        <dbReference type="ARBA" id="ARBA00022842"/>
    </source>
</evidence>
<comment type="pathway">
    <text evidence="3">Cofactor biosynthesis; FMN biosynthesis; FMN from riboflavin (CTP route): step 1/1.</text>
</comment>
<dbReference type="SUPFAM" id="SSF82114">
    <property type="entry name" value="Riboflavin kinase-like"/>
    <property type="match status" value="1"/>
</dbReference>
<keyword evidence="13" id="KW-0460">Magnesium</keyword>
<dbReference type="UniPathway" id="UPA00276">
    <property type="reaction ID" value="UER00929"/>
</dbReference>
<dbReference type="GO" id="GO:0009398">
    <property type="term" value="P:FMN biosynthetic process"/>
    <property type="evidence" value="ECO:0007669"/>
    <property type="project" value="UniProtKB-UniPathway"/>
</dbReference>
<evidence type="ECO:0000256" key="12">
    <source>
        <dbReference type="ARBA" id="ARBA00022777"/>
    </source>
</evidence>